<evidence type="ECO:0000313" key="1">
    <source>
        <dbReference type="EMBL" id="JAE11558.1"/>
    </source>
</evidence>
<reference evidence="1" key="1">
    <citation type="submission" date="2014-09" db="EMBL/GenBank/DDBJ databases">
        <authorList>
            <person name="Magalhaes I.L.F."/>
            <person name="Oliveira U."/>
            <person name="Santos F.R."/>
            <person name="Vidigal T.H.D.A."/>
            <person name="Brescovit A.D."/>
            <person name="Santos A.J."/>
        </authorList>
    </citation>
    <scope>NUCLEOTIDE SEQUENCE</scope>
    <source>
        <tissue evidence="1">Shoot tissue taken approximately 20 cm above the soil surface</tissue>
    </source>
</reference>
<dbReference type="AlphaFoldDB" id="A0A0A9FTC4"/>
<reference evidence="1" key="2">
    <citation type="journal article" date="2015" name="Data Brief">
        <title>Shoot transcriptome of the giant reed, Arundo donax.</title>
        <authorList>
            <person name="Barrero R.A."/>
            <person name="Guerrero F.D."/>
            <person name="Moolhuijzen P."/>
            <person name="Goolsby J.A."/>
            <person name="Tidwell J."/>
            <person name="Bellgard S.E."/>
            <person name="Bellgard M.I."/>
        </authorList>
    </citation>
    <scope>NUCLEOTIDE SEQUENCE</scope>
    <source>
        <tissue evidence="1">Shoot tissue taken approximately 20 cm above the soil surface</tissue>
    </source>
</reference>
<accession>A0A0A9FTC4</accession>
<sequence>MCLLRSWKTGFFISAKADLLSIFSSTASASLPLKSPSSRASHTACVAAVVAGTYSASQDDSATTFCLRAYQLTKLLP</sequence>
<organism evidence="1">
    <name type="scientific">Arundo donax</name>
    <name type="common">Giant reed</name>
    <name type="synonym">Donax arundinaceus</name>
    <dbReference type="NCBI Taxonomy" id="35708"/>
    <lineage>
        <taxon>Eukaryota</taxon>
        <taxon>Viridiplantae</taxon>
        <taxon>Streptophyta</taxon>
        <taxon>Embryophyta</taxon>
        <taxon>Tracheophyta</taxon>
        <taxon>Spermatophyta</taxon>
        <taxon>Magnoliopsida</taxon>
        <taxon>Liliopsida</taxon>
        <taxon>Poales</taxon>
        <taxon>Poaceae</taxon>
        <taxon>PACMAD clade</taxon>
        <taxon>Arundinoideae</taxon>
        <taxon>Arundineae</taxon>
        <taxon>Arundo</taxon>
    </lineage>
</organism>
<proteinExistence type="predicted"/>
<dbReference type="EMBL" id="GBRH01186338">
    <property type="protein sequence ID" value="JAE11558.1"/>
    <property type="molecule type" value="Transcribed_RNA"/>
</dbReference>
<name>A0A0A9FTC4_ARUDO</name>
<protein>
    <submittedName>
        <fullName evidence="1">Uncharacterized protein</fullName>
    </submittedName>
</protein>